<evidence type="ECO:0000256" key="2">
    <source>
        <dbReference type="ARBA" id="ARBA00022692"/>
    </source>
</evidence>
<dbReference type="InterPro" id="IPR028974">
    <property type="entry name" value="TSP_type-3_rpt"/>
</dbReference>
<dbReference type="SMART" id="SM00112">
    <property type="entry name" value="CA"/>
    <property type="match status" value="2"/>
</dbReference>
<evidence type="ECO:0000256" key="9">
    <source>
        <dbReference type="SAM" id="Phobius"/>
    </source>
</evidence>
<evidence type="ECO:0000313" key="11">
    <source>
        <dbReference type="EMBL" id="MEE1972019.1"/>
    </source>
</evidence>
<accession>A0ABU7IGF8</accession>
<keyword evidence="5" id="KW-0130">Cell adhesion</keyword>
<dbReference type="InterPro" id="IPR015919">
    <property type="entry name" value="Cadherin-like_sf"/>
</dbReference>
<comment type="subcellular location">
    <subcellularLocation>
        <location evidence="1">Membrane</location>
    </subcellularLocation>
</comment>
<feature type="region of interest" description="Disordered" evidence="8">
    <location>
        <begin position="1535"/>
        <end position="1629"/>
    </location>
</feature>
<dbReference type="InterPro" id="IPR026341">
    <property type="entry name" value="T9SS_type_B"/>
</dbReference>
<evidence type="ECO:0000256" key="1">
    <source>
        <dbReference type="ARBA" id="ARBA00004370"/>
    </source>
</evidence>
<reference evidence="11 12" key="1">
    <citation type="submission" date="2024-01" db="EMBL/GenBank/DDBJ databases">
        <title>Maribacter spp. originated from different algae showed divergent polysaccharides utilization ability.</title>
        <authorList>
            <person name="Wang H."/>
            <person name="Wu Y."/>
        </authorList>
    </citation>
    <scope>NUCLEOTIDE SEQUENCE [LARGE SCALE GENOMIC DNA]</scope>
    <source>
        <strain evidence="11 12">KPT27_14</strain>
    </source>
</reference>
<feature type="domain" description="Cadherin" evidence="10">
    <location>
        <begin position="652"/>
        <end position="745"/>
    </location>
</feature>
<evidence type="ECO:0000256" key="3">
    <source>
        <dbReference type="ARBA" id="ARBA00022737"/>
    </source>
</evidence>
<evidence type="ECO:0000256" key="8">
    <source>
        <dbReference type="SAM" id="MobiDB-lite"/>
    </source>
</evidence>
<protein>
    <submittedName>
        <fullName evidence="11">Gliding motility-associated C-terminal domain-containing protein</fullName>
    </submittedName>
</protein>
<evidence type="ECO:0000256" key="7">
    <source>
        <dbReference type="ARBA" id="ARBA00023136"/>
    </source>
</evidence>
<sequence length="1728" mass="183535">MDLQNLEIRRKIIFSVSALYILLIPCALNAQTTVTYNFNTAGQLNTVFNESGPDVANVSESTSGGIGNSGSITVGSVSTNAIFTTKDGYSLGPVGSRYTFESFVKSVYNSGYSGLGFAPASPAPGSAHPYRPNDALGISVHGGGFVFHNGTTDYSGSWGSGSSGSITAVKSSGINDLLNNGSPDDWYRVVFTIERSSITAYDLRVEIWPANQDGSLIRPAEADAIFELNGMANASITSASAIYSYFSFSGQRVSHFDNYSIQLEGGGTVVTEGNPVVVTTNASLNGSVITVAGEVTDENGSTVTDRGLVYGTATEPTLAQNKVSQGSGAGTFSVDTPALEPGTYYVRTFATNGVGTSYGAEYQLTVAAPPNPPIFTAPQPLEDVAGATSSASFNLNANTSTFRKLGLEFSTDGTRMFSLGFDDNLITEYVLSTPFDITTASFHFELDVSGNGLYPMGLAFNDNGSKLYVYSGATRTIYAYDLAEAFDLSTATIGMDSLDVTAFGNVYVYGLDFNPNGTRLYIVNHDETLLQFELSTPFLVSSASSLGSIDLSARFSQSIYGISFNSNGTQMYIGGYNDANYIIGYDLGVPYDITTATLQSNNGLVLAQPNRPTDIFFSTDRDKLFVLNYGQSQVFEFDLGVAPLTFEENATTPVVDADANDGDGGAADIGITYALASGGDNDLFSIDAATGVLRFQSAPDFENPLDTNADNMYELTVIATDSDGSTNHPLRLQVTDIYENNPPSFGDAYDISIAQYLDVTATFDVSNEMSSPMDMTFNATGTKLFVMTNAGSDQLFEYDLTIPYDVATASVVQSLTVAGNGTGFAFSSDGTRLFVTGSSIDAVHEYHLSTAFDLSTAVDQGFGERLSVNGQETSPSGLTFNATGSKLYVVGEVSDSVHEYALATNFDVSTASYTTSLNVSAEETNPGGVVFNEDGSKLFVVGYGSSAVHEYNLGTPYDLSTASASGSTLHIGSQDTGSTGLAFNTNGTALYIVGNQNDMIHAYRIGTPTAYSTVENTTLVADFDATDGDGGTADTNVTYSIGGIDAALFTIDANTGVLHFNVAADFENPMDDNSDNVYELTVTADDGGMSDNLTHLAIAITVTDVDDTAPEGYTVSIDQDPIISDNDDAISFTFAMAEVGASYNYTISSDGGGETITGSGIIATATEQVTGIDLSGLGDGTITLSVMLIDVAGNQGSASTDTKQKDTKTEPPIMPSPADNGSSYDRLMLSYTLPEAPLANSVRLIFDALEDPNTPITLQLADPIAGQQNNFILDVQDLAAVAEVVSSSHNELVNGVAYNVTLVYQDNLGNPEAQVVNTNHELEAIEIESLTLYSDNPRDHLAKVGDKVYVELVTNREIEEAAIQFMGSTIMVTAATAVDINTYRAWVTVDGNDDEGAVTLSVTLNPNRERIVSTTTTDGSTVTIDTTAPEPSLAIAENLYFGPFTMQLQFSEPVYDLAPNPVIIAPNGNGQPMADIGALEEVSQGLVYNIQVTPLIPGELVFFNENYGIARDAAGNLSLPLGFVNGTFYDLDTDNDGIGDTNDPDDDNDGTLDSEDDFPKDASEDTDTDGDGIGDNADTDDDDDGYSDEVELIEGTDPTDASSNPLDTDGDGIPDTMDQDEKNDDVSDFDDAFPTDEEPLLVPAQAFTPNGDGNNDAWIIPGIDNYPNNVVKVFNRWGHEVFAIHSYKNNWEGFYKDNREKLPSGSYMYVIDLGDGSKPIQGWLFINY</sequence>
<feature type="compositionally biased region" description="Acidic residues" evidence="8">
    <location>
        <begin position="1608"/>
        <end position="1629"/>
    </location>
</feature>
<feature type="region of interest" description="Disordered" evidence="8">
    <location>
        <begin position="1195"/>
        <end position="1221"/>
    </location>
</feature>
<dbReference type="Pfam" id="PF13585">
    <property type="entry name" value="CHU_C"/>
    <property type="match status" value="1"/>
</dbReference>
<keyword evidence="4" id="KW-0106">Calcium</keyword>
<evidence type="ECO:0000256" key="4">
    <source>
        <dbReference type="ARBA" id="ARBA00022837"/>
    </source>
</evidence>
<dbReference type="CDD" id="cd11304">
    <property type="entry name" value="Cadherin_repeat"/>
    <property type="match status" value="2"/>
</dbReference>
<dbReference type="InterPro" id="IPR050971">
    <property type="entry name" value="Cadherin-domain_protein"/>
</dbReference>
<comment type="caution">
    <text evidence="11">The sequence shown here is derived from an EMBL/GenBank/DDBJ whole genome shotgun (WGS) entry which is preliminary data.</text>
</comment>
<dbReference type="SUPFAM" id="SSF49313">
    <property type="entry name" value="Cadherin-like"/>
    <property type="match status" value="1"/>
</dbReference>
<feature type="compositionally biased region" description="Acidic residues" evidence="8">
    <location>
        <begin position="1564"/>
        <end position="1594"/>
    </location>
</feature>
<keyword evidence="6 9" id="KW-1133">Transmembrane helix</keyword>
<dbReference type="PRINTS" id="PR00205">
    <property type="entry name" value="CADHERIN"/>
</dbReference>
<evidence type="ECO:0000256" key="6">
    <source>
        <dbReference type="ARBA" id="ARBA00022989"/>
    </source>
</evidence>
<keyword evidence="12" id="KW-1185">Reference proteome</keyword>
<evidence type="ECO:0000256" key="5">
    <source>
        <dbReference type="ARBA" id="ARBA00022889"/>
    </source>
</evidence>
<feature type="compositionally biased region" description="Acidic residues" evidence="8">
    <location>
        <begin position="1535"/>
        <end position="1556"/>
    </location>
</feature>
<evidence type="ECO:0000313" key="12">
    <source>
        <dbReference type="Proteomes" id="UP001343698"/>
    </source>
</evidence>
<organism evidence="11 12">
    <name type="scientific">Maribacter flavus</name>
    <dbReference type="NCBI Taxonomy" id="1658664"/>
    <lineage>
        <taxon>Bacteria</taxon>
        <taxon>Pseudomonadati</taxon>
        <taxon>Bacteroidota</taxon>
        <taxon>Flavobacteriia</taxon>
        <taxon>Flavobacteriales</taxon>
        <taxon>Flavobacteriaceae</taxon>
        <taxon>Maribacter</taxon>
    </lineage>
</organism>
<dbReference type="PANTHER" id="PTHR24025">
    <property type="entry name" value="DESMOGLEIN FAMILY MEMBER"/>
    <property type="match status" value="1"/>
</dbReference>
<dbReference type="Gene3D" id="4.10.1080.10">
    <property type="entry name" value="TSP type-3 repeat"/>
    <property type="match status" value="1"/>
</dbReference>
<evidence type="ECO:0000259" key="10">
    <source>
        <dbReference type="PROSITE" id="PS50268"/>
    </source>
</evidence>
<dbReference type="SUPFAM" id="SSF63829">
    <property type="entry name" value="Calcium-dependent phosphotriesterase"/>
    <property type="match status" value="1"/>
</dbReference>
<keyword evidence="2 9" id="KW-0812">Transmembrane</keyword>
<dbReference type="Proteomes" id="UP001343698">
    <property type="component" value="Unassembled WGS sequence"/>
</dbReference>
<dbReference type="SUPFAM" id="SSF75011">
    <property type="entry name" value="3-carboxy-cis,cis-mucoante lactonizing enzyme"/>
    <property type="match status" value="1"/>
</dbReference>
<dbReference type="Pfam" id="PF00028">
    <property type="entry name" value="Cadherin"/>
    <property type="match status" value="1"/>
</dbReference>
<dbReference type="EMBL" id="JAZDDF010000001">
    <property type="protein sequence ID" value="MEE1972019.1"/>
    <property type="molecule type" value="Genomic_DNA"/>
</dbReference>
<dbReference type="PANTHER" id="PTHR24025:SF23">
    <property type="entry name" value="NEURAL-CADHERIN"/>
    <property type="match status" value="1"/>
</dbReference>
<keyword evidence="7 9" id="KW-0472">Membrane</keyword>
<gene>
    <name evidence="11" type="ORF">V1H85_06155</name>
</gene>
<feature type="domain" description="Cadherin" evidence="10">
    <location>
        <begin position="1018"/>
        <end position="1112"/>
    </location>
</feature>
<dbReference type="InterPro" id="IPR002126">
    <property type="entry name" value="Cadherin-like_dom"/>
</dbReference>
<dbReference type="Gene3D" id="2.60.40.60">
    <property type="entry name" value="Cadherins"/>
    <property type="match status" value="2"/>
</dbReference>
<dbReference type="Gene3D" id="2.130.10.10">
    <property type="entry name" value="YVTN repeat-like/Quinoprotein amine dehydrogenase"/>
    <property type="match status" value="2"/>
</dbReference>
<dbReference type="RefSeq" id="WP_272636642.1">
    <property type="nucleotide sequence ID" value="NZ_JAZDDF010000001.1"/>
</dbReference>
<dbReference type="InterPro" id="IPR015943">
    <property type="entry name" value="WD40/YVTN_repeat-like_dom_sf"/>
</dbReference>
<keyword evidence="3" id="KW-0677">Repeat</keyword>
<dbReference type="SUPFAM" id="SSF103647">
    <property type="entry name" value="TSP type-3 repeat"/>
    <property type="match status" value="1"/>
</dbReference>
<proteinExistence type="predicted"/>
<name>A0ABU7IGF8_9FLAO</name>
<feature type="transmembrane region" description="Helical" evidence="9">
    <location>
        <begin position="12"/>
        <end position="30"/>
    </location>
</feature>
<dbReference type="PROSITE" id="PS50268">
    <property type="entry name" value="CADHERIN_2"/>
    <property type="match status" value="2"/>
</dbReference>
<dbReference type="NCBIfam" id="TIGR04131">
    <property type="entry name" value="Bac_Flav_CTERM"/>
    <property type="match status" value="1"/>
</dbReference>